<dbReference type="Gene3D" id="3.10.20.410">
    <property type="match status" value="1"/>
</dbReference>
<dbReference type="Pfam" id="PF13954">
    <property type="entry name" value="PapC_N"/>
    <property type="match status" value="1"/>
</dbReference>
<sequence length="846" mass="92140">MTISQGVFAPARLKLMACPAFCLLSLFASPLQARDYFNPAFLDGSNALQAQADLSAFENEGSQTPGNYHVDLYVNKQFAGTYDLDFFLQQDVAKGPHLQPCLDIGMLGSLGVKTDAFPALQNSVQGCANLAAIPQASAEFDFSQQRLMLSIPLAAMNSQARGFVAPERWDQGISALLLNYSYSGATTWDRHGKTNDSNYVNLRPGLNLGAWRLRNYTTWSNSNGNSGKWQSAYTYLQRDIAALRSQLVLGDSSTTADVFDSVPFRGAQLSSDDQMRPDSLRGYAPIIRGVARTNAQVTITQNGYTVYQSYVPPGEFAIDDLYPSSSGELKVTIKEADGSEQVSLVPYASVAVMQREGQFKYEATSGNYRTYNSNIESTPFSQASLIYGLPWDMTLYGGLQTASKYQSLLMGIGKNLGDFGALSTDITQSWASLQDQQKSSGQSLRLRYNKNLLATGTNFAVAGYRYSTAGFYTLGETLSSYRKDNNSTLPERRRNRTELMVNQNLGKSLGYLSVSLINEDYWNSERTTTSANLSYGNSWNSISYSLSYSLNRNTNDNDSGRSYNNDNLFSLSVSVPLNKWLGGSWASYRTSVGDRHRATHSLGLNGSALADNNLNWSLQQSLGSDGASNSSDASLSYRGSYGQMGAGYGYSSNGRRLNYNLQGGMLAHANGMTLSQPLGETVALIAAPKASGVRVSNQTGVATDFRGYTVVPYLTPYRENTLRLRPDTLPDDVELELNSQTLVPTRGAVVRASFTPAVGKRLLMTLMRPQGQPVPFGAMVSAADAKTTKGSIVGDNGEVFLAGMDPRGKLQVQWGKQPGQQCQVDYQLSEQDPSTGGIVQLTQQCI</sequence>
<dbReference type="RefSeq" id="WP_153859019.1">
    <property type="nucleotide sequence ID" value="NZ_CP045913.1"/>
</dbReference>
<evidence type="ECO:0000256" key="11">
    <source>
        <dbReference type="SAM" id="SignalP"/>
    </source>
</evidence>
<evidence type="ECO:0000256" key="6">
    <source>
        <dbReference type="ARBA" id="ARBA00022692"/>
    </source>
</evidence>
<evidence type="ECO:0000259" key="12">
    <source>
        <dbReference type="Pfam" id="PF13953"/>
    </source>
</evidence>
<dbReference type="GO" id="GO:0009279">
    <property type="term" value="C:cell outer membrane"/>
    <property type="evidence" value="ECO:0007669"/>
    <property type="project" value="UniProtKB-SubCell"/>
</dbReference>
<dbReference type="PANTHER" id="PTHR30451:SF21">
    <property type="entry name" value="FIMBRIAL USHER DOMAIN-CONTAINING PROTEIN YDET-RELATED"/>
    <property type="match status" value="1"/>
</dbReference>
<dbReference type="PANTHER" id="PTHR30451">
    <property type="entry name" value="OUTER MEMBRANE USHER PROTEIN"/>
    <property type="match status" value="1"/>
</dbReference>
<evidence type="ECO:0000256" key="5">
    <source>
        <dbReference type="ARBA" id="ARBA00022558"/>
    </source>
</evidence>
<reference evidence="14 15" key="1">
    <citation type="submission" date="2019-11" db="EMBL/GenBank/DDBJ databases">
        <title>The Phosphoenolpyruvate Phosphotransferase System Regulates Serratia proteamaculans 336X Biofilm Formation and Wheat Roots colonization.</title>
        <authorList>
            <person name="Liu F."/>
        </authorList>
    </citation>
    <scope>NUCLEOTIDE SEQUENCE [LARGE SCALE GENOMIC DNA]</scope>
    <source>
        <strain evidence="14 15">336X</strain>
    </source>
</reference>
<feature type="chain" id="PRO_5024300673" evidence="11">
    <location>
        <begin position="34"/>
        <end position="846"/>
    </location>
</feature>
<evidence type="ECO:0000256" key="2">
    <source>
        <dbReference type="ARBA" id="ARBA00008064"/>
    </source>
</evidence>
<evidence type="ECO:0000313" key="14">
    <source>
        <dbReference type="EMBL" id="QGH61987.1"/>
    </source>
</evidence>
<comment type="subcellular location">
    <subcellularLocation>
        <location evidence="1">Cell outer membrane</location>
        <topology evidence="1">Multi-pass membrane protein</topology>
    </subcellularLocation>
</comment>
<dbReference type="GO" id="GO:0009297">
    <property type="term" value="P:pilus assembly"/>
    <property type="evidence" value="ECO:0007669"/>
    <property type="project" value="InterPro"/>
</dbReference>
<evidence type="ECO:0000256" key="7">
    <source>
        <dbReference type="ARBA" id="ARBA00022729"/>
    </source>
</evidence>
<feature type="domain" description="PapC-like C-terminal" evidence="12">
    <location>
        <begin position="763"/>
        <end position="830"/>
    </location>
</feature>
<protein>
    <submittedName>
        <fullName evidence="14">Fimbria/pilus outer membrane usher protein</fullName>
    </submittedName>
</protein>
<evidence type="ECO:0000256" key="8">
    <source>
        <dbReference type="ARBA" id="ARBA00023136"/>
    </source>
</evidence>
<dbReference type="InterPro" id="IPR025885">
    <property type="entry name" value="PapC_N"/>
</dbReference>
<evidence type="ECO:0000256" key="9">
    <source>
        <dbReference type="ARBA" id="ARBA00023157"/>
    </source>
</evidence>
<keyword evidence="10" id="KW-0998">Cell outer membrane</keyword>
<dbReference type="FunFam" id="2.60.40.2610:FF:000001">
    <property type="entry name" value="Outer membrane fimbrial usher protein"/>
    <property type="match status" value="1"/>
</dbReference>
<dbReference type="Gene3D" id="2.60.40.3110">
    <property type="match status" value="1"/>
</dbReference>
<dbReference type="Proteomes" id="UP000381260">
    <property type="component" value="Chromosome"/>
</dbReference>
<keyword evidence="9" id="KW-1015">Disulfide bond</keyword>
<evidence type="ECO:0000313" key="15">
    <source>
        <dbReference type="Proteomes" id="UP000381260"/>
    </source>
</evidence>
<dbReference type="InterPro" id="IPR042186">
    <property type="entry name" value="FimD_plug_dom"/>
</dbReference>
<evidence type="ECO:0000259" key="13">
    <source>
        <dbReference type="Pfam" id="PF13954"/>
    </source>
</evidence>
<dbReference type="InterPro" id="IPR037224">
    <property type="entry name" value="PapC_N_sf"/>
</dbReference>
<feature type="domain" description="PapC N-terminal" evidence="13">
    <location>
        <begin position="36"/>
        <end position="183"/>
    </location>
</feature>
<comment type="similarity">
    <text evidence="2">Belongs to the fimbrial export usher family.</text>
</comment>
<dbReference type="Pfam" id="PF13953">
    <property type="entry name" value="PapC_C"/>
    <property type="match status" value="1"/>
</dbReference>
<dbReference type="SUPFAM" id="SSF141729">
    <property type="entry name" value="FimD N-terminal domain-like"/>
    <property type="match status" value="1"/>
</dbReference>
<evidence type="ECO:0000256" key="10">
    <source>
        <dbReference type="ARBA" id="ARBA00023237"/>
    </source>
</evidence>
<dbReference type="InterPro" id="IPR025949">
    <property type="entry name" value="PapC-like_C"/>
</dbReference>
<accession>A0A5Q2V930</accession>
<keyword evidence="5" id="KW-1029">Fimbrium biogenesis</keyword>
<keyword evidence="3" id="KW-0813">Transport</keyword>
<dbReference type="InterPro" id="IPR043142">
    <property type="entry name" value="PapC-like_C_sf"/>
</dbReference>
<feature type="signal peptide" evidence="11">
    <location>
        <begin position="1"/>
        <end position="33"/>
    </location>
</feature>
<keyword evidence="6" id="KW-0812">Transmembrane</keyword>
<organism evidence="14 15">
    <name type="scientific">Serratia proteamaculans</name>
    <dbReference type="NCBI Taxonomy" id="28151"/>
    <lineage>
        <taxon>Bacteria</taxon>
        <taxon>Pseudomonadati</taxon>
        <taxon>Pseudomonadota</taxon>
        <taxon>Gammaproteobacteria</taxon>
        <taxon>Enterobacterales</taxon>
        <taxon>Yersiniaceae</taxon>
        <taxon>Serratia</taxon>
    </lineage>
</organism>
<dbReference type="InterPro" id="IPR000015">
    <property type="entry name" value="Fimb_usher"/>
</dbReference>
<keyword evidence="4" id="KW-1134">Transmembrane beta strand</keyword>
<dbReference type="EMBL" id="CP045913">
    <property type="protein sequence ID" value="QGH61987.1"/>
    <property type="molecule type" value="Genomic_DNA"/>
</dbReference>
<evidence type="ECO:0000256" key="3">
    <source>
        <dbReference type="ARBA" id="ARBA00022448"/>
    </source>
</evidence>
<dbReference type="Gene3D" id="2.60.40.2070">
    <property type="match status" value="1"/>
</dbReference>
<dbReference type="FunFam" id="3.10.20.410:FF:000001">
    <property type="entry name" value="Fimbrial outer membrane usher protein"/>
    <property type="match status" value="1"/>
</dbReference>
<dbReference type="Gene3D" id="2.60.40.2610">
    <property type="entry name" value="Outer membrane usher protein FimD, plug domain"/>
    <property type="match status" value="1"/>
</dbReference>
<keyword evidence="7 11" id="KW-0732">Signal</keyword>
<name>A0A5Q2V930_SERPR</name>
<dbReference type="FunFam" id="2.60.40.3110:FF:000001">
    <property type="entry name" value="Putative fimbrial outer membrane usher"/>
    <property type="match status" value="1"/>
</dbReference>
<dbReference type="Pfam" id="PF00577">
    <property type="entry name" value="Usher"/>
    <property type="match status" value="1"/>
</dbReference>
<evidence type="ECO:0000256" key="1">
    <source>
        <dbReference type="ARBA" id="ARBA00004571"/>
    </source>
</evidence>
<evidence type="ECO:0000256" key="4">
    <source>
        <dbReference type="ARBA" id="ARBA00022452"/>
    </source>
</evidence>
<gene>
    <name evidence="14" type="ORF">GHV41_14645</name>
</gene>
<dbReference type="GO" id="GO:0015473">
    <property type="term" value="F:fimbrial usher porin activity"/>
    <property type="evidence" value="ECO:0007669"/>
    <property type="project" value="InterPro"/>
</dbReference>
<dbReference type="AlphaFoldDB" id="A0A5Q2V930"/>
<keyword evidence="8" id="KW-0472">Membrane</keyword>
<proteinExistence type="inferred from homology"/>